<feature type="transmembrane region" description="Helical" evidence="1">
    <location>
        <begin position="73"/>
        <end position="92"/>
    </location>
</feature>
<accession>A0ABS1D576</accession>
<dbReference type="Proteomes" id="UP000697995">
    <property type="component" value="Unassembled WGS sequence"/>
</dbReference>
<keyword evidence="1" id="KW-0472">Membrane</keyword>
<keyword evidence="3" id="KW-1185">Reference proteome</keyword>
<feature type="transmembrane region" description="Helical" evidence="1">
    <location>
        <begin position="46"/>
        <end position="67"/>
    </location>
</feature>
<evidence type="ECO:0000313" key="2">
    <source>
        <dbReference type="EMBL" id="MBK1661919.1"/>
    </source>
</evidence>
<dbReference type="EMBL" id="NRSG01000404">
    <property type="protein sequence ID" value="MBK1661919.1"/>
    <property type="molecule type" value="Genomic_DNA"/>
</dbReference>
<keyword evidence="1" id="KW-0812">Transmembrane</keyword>
<dbReference type="RefSeq" id="WP_133223080.1">
    <property type="nucleotide sequence ID" value="NZ_NRSG01000404.1"/>
</dbReference>
<sequence length="142" mass="15024">MLTLAQLPLLATILLLLPMVYFAIASLTFFIARLRDPVVTRVLRGLFDSYFLGLIGGSAAGVLAFGLAGRLPAALVIGSIGTGATLARRWFLRRLDLQVLARDAGDAAAIGRLRRLHVGGILYNAAHLVALVASIPQAVPLP</sequence>
<feature type="transmembrane region" description="Helical" evidence="1">
    <location>
        <begin position="121"/>
        <end position="139"/>
    </location>
</feature>
<gene>
    <name evidence="2" type="ORF">CKO45_27385</name>
</gene>
<name>A0ABS1D576_9PROT</name>
<proteinExistence type="predicted"/>
<feature type="transmembrane region" description="Helical" evidence="1">
    <location>
        <begin position="12"/>
        <end position="34"/>
    </location>
</feature>
<keyword evidence="1" id="KW-1133">Transmembrane helix</keyword>
<evidence type="ECO:0000256" key="1">
    <source>
        <dbReference type="SAM" id="Phobius"/>
    </source>
</evidence>
<evidence type="ECO:0000313" key="3">
    <source>
        <dbReference type="Proteomes" id="UP000697995"/>
    </source>
</evidence>
<comment type="caution">
    <text evidence="2">The sequence shown here is derived from an EMBL/GenBank/DDBJ whole genome shotgun (WGS) entry which is preliminary data.</text>
</comment>
<organism evidence="2 3">
    <name type="scientific">Paracraurococcus ruber</name>
    <dbReference type="NCBI Taxonomy" id="77675"/>
    <lineage>
        <taxon>Bacteria</taxon>
        <taxon>Pseudomonadati</taxon>
        <taxon>Pseudomonadota</taxon>
        <taxon>Alphaproteobacteria</taxon>
        <taxon>Acetobacterales</taxon>
        <taxon>Roseomonadaceae</taxon>
        <taxon>Paracraurococcus</taxon>
    </lineage>
</organism>
<reference evidence="2 3" key="1">
    <citation type="journal article" date="2020" name="Microorganisms">
        <title>Osmotic Adaptation and Compatible Solute Biosynthesis of Phototrophic Bacteria as Revealed from Genome Analyses.</title>
        <authorList>
            <person name="Imhoff J.F."/>
            <person name="Rahn T."/>
            <person name="Kunzel S."/>
            <person name="Keller A."/>
            <person name="Neulinger S.C."/>
        </authorList>
    </citation>
    <scope>NUCLEOTIDE SEQUENCE [LARGE SCALE GENOMIC DNA]</scope>
    <source>
        <strain evidence="2 3">DSM 15382</strain>
    </source>
</reference>
<protein>
    <submittedName>
        <fullName evidence="2">Uncharacterized protein</fullName>
    </submittedName>
</protein>